<dbReference type="EMBL" id="JAZAQF010000059">
    <property type="protein sequence ID" value="MFG3818095.1"/>
    <property type="molecule type" value="Genomic_DNA"/>
</dbReference>
<accession>A0ABW7CAD7</accession>
<protein>
    <submittedName>
        <fullName evidence="1">YdeI/OmpD-associated family protein</fullName>
    </submittedName>
</protein>
<evidence type="ECO:0000313" key="1">
    <source>
        <dbReference type="EMBL" id="MFG3818095.1"/>
    </source>
</evidence>
<dbReference type="Proteomes" id="UP001604335">
    <property type="component" value="Unassembled WGS sequence"/>
</dbReference>
<dbReference type="Pfam" id="PF13376">
    <property type="entry name" value="OmdA"/>
    <property type="match status" value="1"/>
</dbReference>
<sequence>MTEIQSVFIDRLQDLNKWLDQNWHQKTSAWLVFYKKSSQKADFTYSDIVDVLLCYGWIDSLPNKVDSERTKLRISPRNPKSYWSRVNKEKIRKLLEQNKMHHNGLRIMEIAQANGAWNALDAVENLILPPDLESFLQQNQYLEKWRTLSRSFKRSFLEQLLNCKKAETRARKIESLRSKLQ</sequence>
<dbReference type="RefSeq" id="WP_393013029.1">
    <property type="nucleotide sequence ID" value="NZ_JAZAQF010000059.1"/>
</dbReference>
<organism evidence="1 2">
    <name type="scientific">Limnothrix redekei LRLZ20PSL1</name>
    <dbReference type="NCBI Taxonomy" id="3112953"/>
    <lineage>
        <taxon>Bacteria</taxon>
        <taxon>Bacillati</taxon>
        <taxon>Cyanobacteriota</taxon>
        <taxon>Cyanophyceae</taxon>
        <taxon>Pseudanabaenales</taxon>
        <taxon>Pseudanabaenaceae</taxon>
        <taxon>Limnothrix</taxon>
    </lineage>
</organism>
<evidence type="ECO:0000313" key="2">
    <source>
        <dbReference type="Proteomes" id="UP001604335"/>
    </source>
</evidence>
<name>A0ABW7CAD7_9CYAN</name>
<reference evidence="2" key="1">
    <citation type="journal article" date="2024" name="Algal Res.">
        <title>Biochemical, toxicological and genomic investigation of a high-biomass producing Limnothrix strain isolated from Italian shallow drinking water reservoir.</title>
        <authorList>
            <person name="Simonazzi M."/>
            <person name="Shishido T.K."/>
            <person name="Delbaje E."/>
            <person name="Wahlsten M."/>
            <person name="Fewer D.P."/>
            <person name="Sivonen K."/>
            <person name="Pezzolesi L."/>
            <person name="Pistocchi R."/>
        </authorList>
    </citation>
    <scope>NUCLEOTIDE SEQUENCE [LARGE SCALE GENOMIC DNA]</scope>
    <source>
        <strain evidence="2">LRLZ20PSL1</strain>
    </source>
</reference>
<proteinExistence type="predicted"/>
<keyword evidence="2" id="KW-1185">Reference proteome</keyword>
<gene>
    <name evidence="1" type="ORF">VPK24_10650</name>
</gene>
<comment type="caution">
    <text evidence="1">The sequence shown here is derived from an EMBL/GenBank/DDBJ whole genome shotgun (WGS) entry which is preliminary data.</text>
</comment>